<keyword evidence="1" id="KW-0812">Transmembrane</keyword>
<feature type="transmembrane region" description="Helical" evidence="1">
    <location>
        <begin position="103"/>
        <end position="122"/>
    </location>
</feature>
<comment type="caution">
    <text evidence="2">The sequence shown here is derived from an EMBL/GenBank/DDBJ whole genome shotgun (WGS) entry which is preliminary data.</text>
</comment>
<protein>
    <submittedName>
        <fullName evidence="2">DMT family transporter</fullName>
    </submittedName>
</protein>
<feature type="transmembrane region" description="Helical" evidence="1">
    <location>
        <begin position="258"/>
        <end position="277"/>
    </location>
</feature>
<feature type="transmembrane region" description="Helical" evidence="1">
    <location>
        <begin position="6"/>
        <end position="28"/>
    </location>
</feature>
<dbReference type="PANTHER" id="PTHR40761">
    <property type="entry name" value="CONSERVED INTEGRAL MEMBRANE ALANINE VALINE AND LEUCINE RICH PROTEIN-RELATED"/>
    <property type="match status" value="1"/>
</dbReference>
<feature type="transmembrane region" description="Helical" evidence="1">
    <location>
        <begin position="196"/>
        <end position="214"/>
    </location>
</feature>
<reference evidence="3" key="1">
    <citation type="journal article" date="2019" name="Int. J. Syst. Evol. Microbiol.">
        <title>The Global Catalogue of Microorganisms (GCM) 10K type strain sequencing project: providing services to taxonomists for standard genome sequencing and annotation.</title>
        <authorList>
            <consortium name="The Broad Institute Genomics Platform"/>
            <consortium name="The Broad Institute Genome Sequencing Center for Infectious Disease"/>
            <person name="Wu L."/>
            <person name="Ma J."/>
        </authorList>
    </citation>
    <scope>NUCLEOTIDE SEQUENCE [LARGE SCALE GENOMIC DNA]</scope>
    <source>
        <strain evidence="3">CCUG 58127</strain>
    </source>
</reference>
<feature type="transmembrane region" description="Helical" evidence="1">
    <location>
        <begin position="76"/>
        <end position="94"/>
    </location>
</feature>
<keyword evidence="3" id="KW-1185">Reference proteome</keyword>
<keyword evidence="1" id="KW-0472">Membrane</keyword>
<dbReference type="NCBIfam" id="NF038012">
    <property type="entry name" value="DMT_1"/>
    <property type="match status" value="1"/>
</dbReference>
<dbReference type="PANTHER" id="PTHR40761:SF1">
    <property type="entry name" value="CONSERVED INTEGRAL MEMBRANE ALANINE VALINE AND LEUCINE RICH PROTEIN-RELATED"/>
    <property type="match status" value="1"/>
</dbReference>
<proteinExistence type="predicted"/>
<evidence type="ECO:0000256" key="1">
    <source>
        <dbReference type="SAM" id="Phobius"/>
    </source>
</evidence>
<evidence type="ECO:0000313" key="3">
    <source>
        <dbReference type="Proteomes" id="UP001596298"/>
    </source>
</evidence>
<organism evidence="2 3">
    <name type="scientific">Flexivirga alba</name>
    <dbReference type="NCBI Taxonomy" id="702742"/>
    <lineage>
        <taxon>Bacteria</taxon>
        <taxon>Bacillati</taxon>
        <taxon>Actinomycetota</taxon>
        <taxon>Actinomycetes</taxon>
        <taxon>Micrococcales</taxon>
        <taxon>Dermacoccaceae</taxon>
        <taxon>Flexivirga</taxon>
    </lineage>
</organism>
<accession>A0ABW2AJU6</accession>
<evidence type="ECO:0000313" key="2">
    <source>
        <dbReference type="EMBL" id="MFC6707050.1"/>
    </source>
</evidence>
<keyword evidence="1" id="KW-1133">Transmembrane helix</keyword>
<feature type="transmembrane region" description="Helical" evidence="1">
    <location>
        <begin position="226"/>
        <end position="246"/>
    </location>
</feature>
<dbReference type="Proteomes" id="UP001596298">
    <property type="component" value="Unassembled WGS sequence"/>
</dbReference>
<feature type="transmembrane region" description="Helical" evidence="1">
    <location>
        <begin position="164"/>
        <end position="184"/>
    </location>
</feature>
<feature type="transmembrane region" description="Helical" evidence="1">
    <location>
        <begin position="134"/>
        <end position="152"/>
    </location>
</feature>
<sequence length="288" mass="28975">MYQLAVVLAVVAALLIAVGAALQSRTAVGVRSERISRIRFLLILIRQPRWLTGAVASVSGVAVHVVALSIGPVSAIQPVGTVGLIFAVGARSALDRTRPSTRALIGSGIVIVGLAAFLVVLPHGEGSTHVPARGAVGMTVIALGIAGVALALPRRRVSLDVRAAAIAAGAGASFGVGAALIGAIGRQAAASLDAVLGWPTLLVIALLLVGGVAQQSAYRLARFAEVYAVVLVVDPLSAAFTGVLVFGDQIPTAPLNLAWVALAAGLTAAGVVVLSHVHPAHSREQSAT</sequence>
<gene>
    <name evidence="2" type="ORF">ACFQDH_17775</name>
</gene>
<dbReference type="RefSeq" id="WP_382403720.1">
    <property type="nucleotide sequence ID" value="NZ_JBHSWH010000001.1"/>
</dbReference>
<name>A0ABW2AJU6_9MICO</name>
<dbReference type="EMBL" id="JBHSWH010000001">
    <property type="protein sequence ID" value="MFC6707050.1"/>
    <property type="molecule type" value="Genomic_DNA"/>
</dbReference>